<name>A0A9P3CUG5_9PEZI</name>
<dbReference type="AlphaFoldDB" id="A0A9P3CUG5"/>
<dbReference type="GeneID" id="68296469"/>
<organism evidence="1 2">
    <name type="scientific">Cercospora kikuchii</name>
    <dbReference type="NCBI Taxonomy" id="84275"/>
    <lineage>
        <taxon>Eukaryota</taxon>
        <taxon>Fungi</taxon>
        <taxon>Dikarya</taxon>
        <taxon>Ascomycota</taxon>
        <taxon>Pezizomycotina</taxon>
        <taxon>Dothideomycetes</taxon>
        <taxon>Dothideomycetidae</taxon>
        <taxon>Mycosphaerellales</taxon>
        <taxon>Mycosphaerellaceae</taxon>
        <taxon>Cercospora</taxon>
    </lineage>
</organism>
<protein>
    <recommendedName>
        <fullName evidence="3">Suppressor of anucleate metulae protein B</fullName>
    </recommendedName>
</protein>
<accession>A0A9P3CUG5</accession>
<proteinExistence type="predicted"/>
<keyword evidence="2" id="KW-1185">Reference proteome</keyword>
<dbReference type="Proteomes" id="UP000825890">
    <property type="component" value="Unassembled WGS sequence"/>
</dbReference>
<gene>
    <name evidence="1" type="ORF">CKM354_001089400</name>
</gene>
<evidence type="ECO:0008006" key="3">
    <source>
        <dbReference type="Google" id="ProtNLM"/>
    </source>
</evidence>
<reference evidence="1 2" key="1">
    <citation type="submission" date="2021-01" db="EMBL/GenBank/DDBJ databases">
        <title>Cercospora kikuchii MAFF 305040 whole genome shotgun sequence.</title>
        <authorList>
            <person name="Kashiwa T."/>
            <person name="Suzuki T."/>
        </authorList>
    </citation>
    <scope>NUCLEOTIDE SEQUENCE [LARGE SCALE GENOMIC DNA]</scope>
    <source>
        <strain evidence="1 2">MAFF 305040</strain>
    </source>
</reference>
<dbReference type="EMBL" id="BOLY01000007">
    <property type="protein sequence ID" value="GIZ47812.1"/>
    <property type="molecule type" value="Genomic_DNA"/>
</dbReference>
<evidence type="ECO:0000313" key="1">
    <source>
        <dbReference type="EMBL" id="GIZ47812.1"/>
    </source>
</evidence>
<sequence length="430" mass="48775">MSSKSSGSKCATCGKPPPRPTLVCGDCSEGVDIIDRKRWTPYCTALCRQHDRTTHQKQCDKANRRKQIYRAGQLLQTIFYQFRNLSFDLKIAEVQSNDNLLIIYDAEFSKKESMMPDDLPEGLSVNNKDGRTLLSYQACSEACIHFYKLSKKLLMGASRTIEEVELLVDHSLCKVKRIAPDGKTVPVFPMHIVFAVETIDADVFVFDIAGAQFGQPCPVLPLEAFMEAYQKPVISVISRFGSAHSRNIQMMERRIGRPRKDIAALALQAHMAAAFDDCLEPWEEKRQISFHEMVDSPQSRWFKLRDNFISVASLATIRGMRVMYGPSEDIVDVRKLIQMLERVPLIPRPSMVLVTNSREGTAMHRVWVAQHKARLQALRGPLWWDMYEPRLEKGGSIIVRLNIDDDPNDEKAAVEAANAIVEGDWRSKMG</sequence>
<dbReference type="OrthoDB" id="3649057at2759"/>
<comment type="caution">
    <text evidence="1">The sequence shown here is derived from an EMBL/GenBank/DDBJ whole genome shotgun (WGS) entry which is preliminary data.</text>
</comment>
<evidence type="ECO:0000313" key="2">
    <source>
        <dbReference type="Proteomes" id="UP000825890"/>
    </source>
</evidence>
<dbReference type="RefSeq" id="XP_044662299.1">
    <property type="nucleotide sequence ID" value="XM_044806364.1"/>
</dbReference>